<dbReference type="InterPro" id="IPR007340">
    <property type="entry name" value="LysM_Opacity-associatedA"/>
</dbReference>
<protein>
    <submittedName>
        <fullName evidence="6">Acetylglucosamine transferase</fullName>
    </submittedName>
</protein>
<proteinExistence type="predicted"/>
<keyword evidence="1" id="KW-0175">Coiled coil</keyword>
<organism evidence="6 7">
    <name type="scientific">Rodentibacter pneumotropicus</name>
    <dbReference type="NCBI Taxonomy" id="758"/>
    <lineage>
        <taxon>Bacteria</taxon>
        <taxon>Pseudomonadati</taxon>
        <taxon>Pseudomonadota</taxon>
        <taxon>Gammaproteobacteria</taxon>
        <taxon>Pasteurellales</taxon>
        <taxon>Pasteurellaceae</taxon>
        <taxon>Rodentibacter</taxon>
    </lineage>
</organism>
<evidence type="ECO:0000256" key="2">
    <source>
        <dbReference type="SAM" id="MobiDB-lite"/>
    </source>
</evidence>
<feature type="domain" description="Opacity-associated protein A LysM-like" evidence="4">
    <location>
        <begin position="365"/>
        <end position="445"/>
    </location>
</feature>
<evidence type="ECO:0000313" key="6">
    <source>
        <dbReference type="EMBL" id="THA15171.1"/>
    </source>
</evidence>
<dbReference type="GO" id="GO:0042834">
    <property type="term" value="F:peptidoglycan binding"/>
    <property type="evidence" value="ECO:0007669"/>
    <property type="project" value="InterPro"/>
</dbReference>
<dbReference type="Pfam" id="PF04225">
    <property type="entry name" value="LysM_OapA"/>
    <property type="match status" value="1"/>
</dbReference>
<dbReference type="Gene3D" id="3.10.450.350">
    <property type="match status" value="1"/>
</dbReference>
<sequence length="445" mass="48297">MDSMNNNQSNENKSQNELDLGLNQADTVTPRKPVQSNESLLDKAKGLKDLFGRKEQAGTQFHVRKEPTFGESHTQQTAQPHPQSSFTESVKVTAENVEQKLESAVEKVETKVENAVESTVSATEQAKETLAAGATAAATALKRPEKWKILQILPEKHRRLFIAILALVLLLIVFFALKPNSDTVESFEQQNSNEIPVQFQSLDQSQPVETTVLDNVPAPQENAPLAENQAQTESANTAEPGKMEYVGDQKETTGSPKSTGVASSVNETVSQPIPVAPARTESVKQVERTVGNVRETVKHEAVKPVTQERKIVEKPTVKPAQTKTETARKAPVQETKAAAKNERKVQVVEAKSAVNTAKVVSSGASKTLTVPKGVSLMQVFRDNNLNISDVNAMTKANGAGNALSSFKPGDKVQVSLNGQGRVNELRLSNGAKFVRQADGSYQFKK</sequence>
<feature type="region of interest" description="Disordered" evidence="2">
    <location>
        <begin position="1"/>
        <end position="41"/>
    </location>
</feature>
<comment type="caution">
    <text evidence="6">The sequence shown here is derived from an EMBL/GenBank/DDBJ whole genome shotgun (WGS) entry which is preliminary data.</text>
</comment>
<dbReference type="Proteomes" id="UP000310576">
    <property type="component" value="Unassembled WGS sequence"/>
</dbReference>
<dbReference type="InterPro" id="IPR013731">
    <property type="entry name" value="OapA_N"/>
</dbReference>
<evidence type="ECO:0000256" key="3">
    <source>
        <dbReference type="SAM" id="Phobius"/>
    </source>
</evidence>
<keyword evidence="3" id="KW-0472">Membrane</keyword>
<dbReference type="AlphaFoldDB" id="A0A4S2QDV3"/>
<feature type="coiled-coil region" evidence="1">
    <location>
        <begin position="91"/>
        <end position="118"/>
    </location>
</feature>
<dbReference type="EMBL" id="QXNG01000054">
    <property type="protein sequence ID" value="THA15171.1"/>
    <property type="molecule type" value="Genomic_DNA"/>
</dbReference>
<feature type="transmembrane region" description="Helical" evidence="3">
    <location>
        <begin position="160"/>
        <end position="177"/>
    </location>
</feature>
<dbReference type="NCBIfam" id="NF033909">
    <property type="entry name" value="opacity_OapA"/>
    <property type="match status" value="1"/>
</dbReference>
<evidence type="ECO:0000256" key="1">
    <source>
        <dbReference type="SAM" id="Coils"/>
    </source>
</evidence>
<keyword evidence="3" id="KW-1133">Transmembrane helix</keyword>
<keyword evidence="3" id="KW-0812">Transmembrane</keyword>
<feature type="region of interest" description="Disordered" evidence="2">
    <location>
        <begin position="219"/>
        <end position="242"/>
    </location>
</feature>
<feature type="compositionally biased region" description="Polar residues" evidence="2">
    <location>
        <begin position="71"/>
        <end position="86"/>
    </location>
</feature>
<reference evidence="6 7" key="1">
    <citation type="journal article" date="2019" name="Vet. Microbiol.">
        <title>Development of multi locus sequence typing (MLST) of Rodentibacter pneumotropicus.</title>
        <authorList>
            <person name="Adhikary S."/>
            <person name="Bisgaard M."/>
            <person name="Boot R."/>
            <person name="Benga L."/>
            <person name="Nicklas W."/>
            <person name="Christensen H."/>
        </authorList>
    </citation>
    <scope>NUCLEOTIDE SEQUENCE [LARGE SCALE GENOMIC DNA]</scope>
    <source>
        <strain evidence="6 7">1596_07</strain>
    </source>
</reference>
<feature type="domain" description="Opacity-associated protein A-like N-terminal" evidence="5">
    <location>
        <begin position="150"/>
        <end position="174"/>
    </location>
</feature>
<accession>A0A4S2QDV3</accession>
<name>A0A4S2QDV3_9PAST</name>
<evidence type="ECO:0000259" key="5">
    <source>
        <dbReference type="Pfam" id="PF08525"/>
    </source>
</evidence>
<evidence type="ECO:0000259" key="4">
    <source>
        <dbReference type="Pfam" id="PF04225"/>
    </source>
</evidence>
<feature type="region of interest" description="Disordered" evidence="2">
    <location>
        <begin position="67"/>
        <end position="86"/>
    </location>
</feature>
<evidence type="ECO:0000313" key="7">
    <source>
        <dbReference type="Proteomes" id="UP000310576"/>
    </source>
</evidence>
<feature type="compositionally biased region" description="Low complexity" evidence="2">
    <location>
        <begin position="1"/>
        <end position="17"/>
    </location>
</feature>
<gene>
    <name evidence="6" type="ORF">D3M76_06120</name>
</gene>
<dbReference type="Pfam" id="PF08525">
    <property type="entry name" value="OapA_N"/>
    <property type="match status" value="1"/>
</dbReference>
<dbReference type="GO" id="GO:0016740">
    <property type="term" value="F:transferase activity"/>
    <property type="evidence" value="ECO:0007669"/>
    <property type="project" value="UniProtKB-KW"/>
</dbReference>
<feature type="compositionally biased region" description="Polar residues" evidence="2">
    <location>
        <begin position="228"/>
        <end position="237"/>
    </location>
</feature>
<keyword evidence="6" id="KW-0808">Transferase</keyword>